<proteinExistence type="predicted"/>
<evidence type="ECO:0000313" key="2">
    <source>
        <dbReference type="Proteomes" id="UP000678393"/>
    </source>
</evidence>
<dbReference type="EMBL" id="CAJHNH020001953">
    <property type="protein sequence ID" value="CAG5125105.1"/>
    <property type="molecule type" value="Genomic_DNA"/>
</dbReference>
<name>A0A8S3ZB87_9EUPU</name>
<comment type="caution">
    <text evidence="1">The sequence shown here is derived from an EMBL/GenBank/DDBJ whole genome shotgun (WGS) entry which is preliminary data.</text>
</comment>
<dbReference type="Proteomes" id="UP000678393">
    <property type="component" value="Unassembled WGS sequence"/>
</dbReference>
<keyword evidence="2" id="KW-1185">Reference proteome</keyword>
<accession>A0A8S3ZB87</accession>
<protein>
    <submittedName>
        <fullName evidence="1">Uncharacterized protein</fullName>
    </submittedName>
</protein>
<organism evidence="1 2">
    <name type="scientific">Candidula unifasciata</name>
    <dbReference type="NCBI Taxonomy" id="100452"/>
    <lineage>
        <taxon>Eukaryota</taxon>
        <taxon>Metazoa</taxon>
        <taxon>Spiralia</taxon>
        <taxon>Lophotrochozoa</taxon>
        <taxon>Mollusca</taxon>
        <taxon>Gastropoda</taxon>
        <taxon>Heterobranchia</taxon>
        <taxon>Euthyneura</taxon>
        <taxon>Panpulmonata</taxon>
        <taxon>Eupulmonata</taxon>
        <taxon>Stylommatophora</taxon>
        <taxon>Helicina</taxon>
        <taxon>Helicoidea</taxon>
        <taxon>Geomitridae</taxon>
        <taxon>Candidula</taxon>
    </lineage>
</organism>
<dbReference type="AlphaFoldDB" id="A0A8S3ZB87"/>
<evidence type="ECO:0000313" key="1">
    <source>
        <dbReference type="EMBL" id="CAG5125105.1"/>
    </source>
</evidence>
<sequence length="85" mass="10019">MFMHEQAAKPTLILYSEWLDMMSSRHHKHHDICDIVCQSILSCFITVFLLHINSYRRRCVLLPAVHAQIHRCISCFLVWKTTGHV</sequence>
<reference evidence="1" key="1">
    <citation type="submission" date="2021-04" db="EMBL/GenBank/DDBJ databases">
        <authorList>
            <consortium name="Molecular Ecology Group"/>
        </authorList>
    </citation>
    <scope>NUCLEOTIDE SEQUENCE</scope>
</reference>
<feature type="non-terminal residue" evidence="1">
    <location>
        <position position="1"/>
    </location>
</feature>
<gene>
    <name evidence="1" type="ORF">CUNI_LOCUS10663</name>
</gene>